<dbReference type="InterPro" id="IPR022357">
    <property type="entry name" value="MIP_CS"/>
</dbReference>
<keyword evidence="3 8" id="KW-0813">Transport</keyword>
<dbReference type="SUPFAM" id="SSF81338">
    <property type="entry name" value="Aquaporin-like"/>
    <property type="match status" value="1"/>
</dbReference>
<gene>
    <name evidence="10" type="ORF">NEMVEDRAFT_v1g140371</name>
</gene>
<organism evidence="10 11">
    <name type="scientific">Nematostella vectensis</name>
    <name type="common">Starlet sea anemone</name>
    <dbReference type="NCBI Taxonomy" id="45351"/>
    <lineage>
        <taxon>Eukaryota</taxon>
        <taxon>Metazoa</taxon>
        <taxon>Cnidaria</taxon>
        <taxon>Anthozoa</taxon>
        <taxon>Hexacorallia</taxon>
        <taxon>Actiniaria</taxon>
        <taxon>Edwardsiidae</taxon>
        <taxon>Nematostella</taxon>
    </lineage>
</organism>
<dbReference type="GO" id="GO:0015250">
    <property type="term" value="F:water channel activity"/>
    <property type="evidence" value="ECO:0000318"/>
    <property type="project" value="GO_Central"/>
</dbReference>
<dbReference type="PROSITE" id="PS00221">
    <property type="entry name" value="MIP"/>
    <property type="match status" value="1"/>
</dbReference>
<feature type="transmembrane region" description="Helical" evidence="9">
    <location>
        <begin position="7"/>
        <end position="28"/>
    </location>
</feature>
<feature type="non-terminal residue" evidence="10">
    <location>
        <position position="1"/>
    </location>
</feature>
<evidence type="ECO:0000313" key="10">
    <source>
        <dbReference type="EMBL" id="EDO30549.1"/>
    </source>
</evidence>
<evidence type="ECO:0000256" key="5">
    <source>
        <dbReference type="ARBA" id="ARBA00022692"/>
    </source>
</evidence>
<evidence type="ECO:0000256" key="8">
    <source>
        <dbReference type="RuleBase" id="RU000477"/>
    </source>
</evidence>
<feature type="transmembrane region" description="Helical" evidence="9">
    <location>
        <begin position="161"/>
        <end position="183"/>
    </location>
</feature>
<dbReference type="FunFam" id="1.20.1080.10:FF:000052">
    <property type="entry name" value="Predicted protein"/>
    <property type="match status" value="1"/>
</dbReference>
<dbReference type="Gene3D" id="1.20.1080.10">
    <property type="entry name" value="Glycerol uptake facilitator protein"/>
    <property type="match status" value="1"/>
</dbReference>
<evidence type="ECO:0000256" key="2">
    <source>
        <dbReference type="ARBA" id="ARBA00006175"/>
    </source>
</evidence>
<keyword evidence="11" id="KW-1185">Reference proteome</keyword>
<comment type="subcellular location">
    <subcellularLocation>
        <location evidence="1">Cell membrane</location>
        <topology evidence="1">Multi-pass membrane protein</topology>
    </subcellularLocation>
</comment>
<dbReference type="PANTHER" id="PTHR19139">
    <property type="entry name" value="AQUAPORIN TRANSPORTER"/>
    <property type="match status" value="1"/>
</dbReference>
<dbReference type="STRING" id="45351.A7T0G8"/>
<feature type="transmembrane region" description="Helical" evidence="9">
    <location>
        <begin position="40"/>
        <end position="58"/>
    </location>
</feature>
<evidence type="ECO:0000256" key="9">
    <source>
        <dbReference type="SAM" id="Phobius"/>
    </source>
</evidence>
<comment type="similarity">
    <text evidence="2 8">Belongs to the MIP/aquaporin (TC 1.A.8) family.</text>
</comment>
<evidence type="ECO:0000256" key="7">
    <source>
        <dbReference type="ARBA" id="ARBA00023136"/>
    </source>
</evidence>
<dbReference type="PhylomeDB" id="A7T0G8"/>
<evidence type="ECO:0000313" key="11">
    <source>
        <dbReference type="Proteomes" id="UP000001593"/>
    </source>
</evidence>
<protein>
    <recommendedName>
        <fullName evidence="12">Aquaporin</fullName>
    </recommendedName>
</protein>
<dbReference type="Pfam" id="PF00230">
    <property type="entry name" value="MIP"/>
    <property type="match status" value="1"/>
</dbReference>
<feature type="transmembrane region" description="Helical" evidence="9">
    <location>
        <begin position="130"/>
        <end position="149"/>
    </location>
</feature>
<keyword evidence="5 8" id="KW-0812">Transmembrane</keyword>
<dbReference type="InterPro" id="IPR000425">
    <property type="entry name" value="MIP"/>
</dbReference>
<evidence type="ECO:0000256" key="1">
    <source>
        <dbReference type="ARBA" id="ARBA00004651"/>
    </source>
</evidence>
<dbReference type="Proteomes" id="UP000001593">
    <property type="component" value="Unassembled WGS sequence"/>
</dbReference>
<dbReference type="eggNOG" id="KOG0223">
    <property type="taxonomic scope" value="Eukaryota"/>
</dbReference>
<feature type="transmembrane region" description="Helical" evidence="9">
    <location>
        <begin position="203"/>
        <end position="224"/>
    </location>
</feature>
<proteinExistence type="inferred from homology"/>
<keyword evidence="6 9" id="KW-1133">Transmembrane helix</keyword>
<evidence type="ECO:0000256" key="6">
    <source>
        <dbReference type="ARBA" id="ARBA00022989"/>
    </source>
</evidence>
<dbReference type="InParanoid" id="A7T0G8"/>
<reference evidence="10 11" key="1">
    <citation type="journal article" date="2007" name="Science">
        <title>Sea anemone genome reveals ancestral eumetazoan gene repertoire and genomic organization.</title>
        <authorList>
            <person name="Putnam N.H."/>
            <person name="Srivastava M."/>
            <person name="Hellsten U."/>
            <person name="Dirks B."/>
            <person name="Chapman J."/>
            <person name="Salamov A."/>
            <person name="Terry A."/>
            <person name="Shapiro H."/>
            <person name="Lindquist E."/>
            <person name="Kapitonov V.V."/>
            <person name="Jurka J."/>
            <person name="Genikhovich G."/>
            <person name="Grigoriev I.V."/>
            <person name="Lucas S.M."/>
            <person name="Steele R.E."/>
            <person name="Finnerty J.R."/>
            <person name="Technau U."/>
            <person name="Martindale M.Q."/>
            <person name="Rokhsar D.S."/>
        </authorList>
    </citation>
    <scope>NUCLEOTIDE SEQUENCE [LARGE SCALE GENOMIC DNA]</scope>
    <source>
        <strain evidence="11">CH2 X CH6</strain>
    </source>
</reference>
<dbReference type="PRINTS" id="PR00783">
    <property type="entry name" value="MINTRINSICP"/>
</dbReference>
<dbReference type="InterPro" id="IPR034294">
    <property type="entry name" value="Aquaporin_transptr"/>
</dbReference>
<dbReference type="GO" id="GO:0005886">
    <property type="term" value="C:plasma membrane"/>
    <property type="evidence" value="ECO:0000318"/>
    <property type="project" value="GO_Central"/>
</dbReference>
<dbReference type="OrthoDB" id="5949378at2759"/>
<evidence type="ECO:0000256" key="3">
    <source>
        <dbReference type="ARBA" id="ARBA00022448"/>
    </source>
</evidence>
<keyword evidence="4" id="KW-1003">Cell membrane</keyword>
<dbReference type="PANTHER" id="PTHR19139:SF199">
    <property type="entry name" value="MIP17260P"/>
    <property type="match status" value="1"/>
</dbReference>
<dbReference type="InterPro" id="IPR023271">
    <property type="entry name" value="Aquaporin-like"/>
</dbReference>
<name>A7T0G8_NEMVE</name>
<sequence length="245" mass="26012">VFTGSLWICVFAEYLGTLLFMFSVSAASLRWEGTPSTLEIALAAGFSMATVTQVFRWVSRPLVHANPAVTVASFLAGDTSLVASFLYVIVQCFGAITGAGLLHLVCPAYARGTLGATSLAVGTTPPQALGTEIIVTFLLVSAILSTLDACPRDDNYDRYDVSAAVGLAVTLGYLVALPLTGAGLNPARSFGPAILTNNWQDHWVYWCGPLVGAVIAGLMYNMLLHRGLKTKRVKHAQSDTEELSP</sequence>
<dbReference type="GO" id="GO:0006833">
    <property type="term" value="P:water transport"/>
    <property type="evidence" value="ECO:0000318"/>
    <property type="project" value="GO_Central"/>
</dbReference>
<dbReference type="HOGENOM" id="CLU_020019_3_3_1"/>
<dbReference type="AlphaFoldDB" id="A7T0G8"/>
<evidence type="ECO:0008006" key="12">
    <source>
        <dbReference type="Google" id="ProtNLM"/>
    </source>
</evidence>
<accession>A7T0G8</accession>
<dbReference type="EMBL" id="DS470025">
    <property type="protein sequence ID" value="EDO30549.1"/>
    <property type="molecule type" value="Genomic_DNA"/>
</dbReference>
<evidence type="ECO:0000256" key="4">
    <source>
        <dbReference type="ARBA" id="ARBA00022475"/>
    </source>
</evidence>
<feature type="transmembrane region" description="Helical" evidence="9">
    <location>
        <begin position="85"/>
        <end position="110"/>
    </location>
</feature>
<dbReference type="KEGG" id="nve:5501351"/>
<keyword evidence="7 9" id="KW-0472">Membrane</keyword>
<dbReference type="OMA" id="GPFHWIF"/>